<dbReference type="Proteomes" id="UP000694422">
    <property type="component" value="Unplaced"/>
</dbReference>
<name>A0A8C9Q2T7_SPEDA</name>
<keyword evidence="2" id="KW-1185">Reference proteome</keyword>
<reference evidence="1" key="2">
    <citation type="submission" date="2025-09" db="UniProtKB">
        <authorList>
            <consortium name="Ensembl"/>
        </authorList>
    </citation>
    <scope>IDENTIFICATION</scope>
</reference>
<organism evidence="1 2">
    <name type="scientific">Spermophilus dauricus</name>
    <name type="common">Daurian ground squirrel</name>
    <dbReference type="NCBI Taxonomy" id="99837"/>
    <lineage>
        <taxon>Eukaryota</taxon>
        <taxon>Metazoa</taxon>
        <taxon>Chordata</taxon>
        <taxon>Craniata</taxon>
        <taxon>Vertebrata</taxon>
        <taxon>Euteleostomi</taxon>
        <taxon>Mammalia</taxon>
        <taxon>Eutheria</taxon>
        <taxon>Euarchontoglires</taxon>
        <taxon>Glires</taxon>
        <taxon>Rodentia</taxon>
        <taxon>Sciuromorpha</taxon>
        <taxon>Sciuridae</taxon>
        <taxon>Xerinae</taxon>
        <taxon>Marmotini</taxon>
        <taxon>Spermophilus</taxon>
    </lineage>
</organism>
<accession>A0A8C9Q2T7</accession>
<sequence>MSCVHPSILGFHTQHVSISFFKVQCTVSCDIACIWIEMENEAITFRSIEEGIGDLCINAFVPVCGRHSQHRSSLGHIFFETNSVYVLAEYRSIIVGVSDFDPNLGGTA</sequence>
<protein>
    <submittedName>
        <fullName evidence="1">Uncharacterized protein</fullName>
    </submittedName>
</protein>
<proteinExistence type="predicted"/>
<dbReference type="AlphaFoldDB" id="A0A8C9Q2T7"/>
<dbReference type="Ensembl" id="ENSSDAT00000020976.1">
    <property type="protein sequence ID" value="ENSSDAP00000018324.1"/>
    <property type="gene ID" value="ENSSDAG00000016765.1"/>
</dbReference>
<evidence type="ECO:0000313" key="2">
    <source>
        <dbReference type="Proteomes" id="UP000694422"/>
    </source>
</evidence>
<reference evidence="1" key="1">
    <citation type="submission" date="2025-08" db="UniProtKB">
        <authorList>
            <consortium name="Ensembl"/>
        </authorList>
    </citation>
    <scope>IDENTIFICATION</scope>
</reference>
<evidence type="ECO:0000313" key="1">
    <source>
        <dbReference type="Ensembl" id="ENSSDAP00000018324.1"/>
    </source>
</evidence>